<sequence length="71" mass="8254">MLMGLNQSQLTPEQRIKQLEQQLFDTQQALIKTRQQLFQANQKAEFFEAVIEVLKQDGGFYIVKEHSDPST</sequence>
<reference evidence="1 2" key="1">
    <citation type="submission" date="2018-01" db="EMBL/GenBank/DDBJ databases">
        <title>Whole genome sequencing of Histamine producing bacteria.</title>
        <authorList>
            <person name="Butler K."/>
        </authorList>
    </citation>
    <scope>NUCLEOTIDE SEQUENCE [LARGE SCALE GENOMIC DNA]</scope>
    <source>
        <strain evidence="1 2">DSM 100436</strain>
    </source>
</reference>
<evidence type="ECO:0000313" key="2">
    <source>
        <dbReference type="Proteomes" id="UP000241771"/>
    </source>
</evidence>
<dbReference type="Proteomes" id="UP000241771">
    <property type="component" value="Unassembled WGS sequence"/>
</dbReference>
<gene>
    <name evidence="1" type="ORF">C9I98_20050</name>
</gene>
<organism evidence="1 2">
    <name type="scientific">Photobacterium sanctipauli</name>
    <dbReference type="NCBI Taxonomy" id="1342794"/>
    <lineage>
        <taxon>Bacteria</taxon>
        <taxon>Pseudomonadati</taxon>
        <taxon>Pseudomonadota</taxon>
        <taxon>Gammaproteobacteria</taxon>
        <taxon>Vibrionales</taxon>
        <taxon>Vibrionaceae</taxon>
        <taxon>Photobacterium</taxon>
    </lineage>
</organism>
<name>A0A2T3NMX5_9GAMM</name>
<proteinExistence type="predicted"/>
<dbReference type="EMBL" id="PYMA01000016">
    <property type="protein sequence ID" value="PSW16850.1"/>
    <property type="molecule type" value="Genomic_DNA"/>
</dbReference>
<comment type="caution">
    <text evidence="1">The sequence shown here is derived from an EMBL/GenBank/DDBJ whole genome shotgun (WGS) entry which is preliminary data.</text>
</comment>
<dbReference type="AlphaFoldDB" id="A0A2T3NMX5"/>
<keyword evidence="2" id="KW-1185">Reference proteome</keyword>
<accession>A0A2T3NMX5</accession>
<protein>
    <submittedName>
        <fullName evidence="1">Uncharacterized protein</fullName>
    </submittedName>
</protein>
<evidence type="ECO:0000313" key="1">
    <source>
        <dbReference type="EMBL" id="PSW16850.1"/>
    </source>
</evidence>